<dbReference type="EMBL" id="OU898277">
    <property type="protein sequence ID" value="CAH1260058.1"/>
    <property type="molecule type" value="Genomic_DNA"/>
</dbReference>
<dbReference type="AlphaFoldDB" id="A0A9P0E1U0"/>
<keyword evidence="1" id="KW-0732">Signal</keyword>
<dbReference type="Proteomes" id="UP001153709">
    <property type="component" value="Chromosome 2"/>
</dbReference>
<keyword evidence="3" id="KW-1185">Reference proteome</keyword>
<feature type="signal peptide" evidence="1">
    <location>
        <begin position="1"/>
        <end position="21"/>
    </location>
</feature>
<evidence type="ECO:0000256" key="1">
    <source>
        <dbReference type="SAM" id="SignalP"/>
    </source>
</evidence>
<reference evidence="2" key="1">
    <citation type="submission" date="2022-01" db="EMBL/GenBank/DDBJ databases">
        <authorList>
            <person name="King R."/>
        </authorList>
    </citation>
    <scope>NUCLEOTIDE SEQUENCE</scope>
</reference>
<sequence length="133" mass="15040">MISRSIPSFLLIFALIALATADSRHWYYQNEIDNAENQISYGADGRKEYSVTDLLNLYGRLKYEDPYAKDHLNHHQMSYGHNELEKGGFSQADQISGNSILKKIGSYSADEPNNPPVGKTLVKCYADGSYDWL</sequence>
<name>A0A9P0E1U0_DIABA</name>
<evidence type="ECO:0000313" key="3">
    <source>
        <dbReference type="Proteomes" id="UP001153709"/>
    </source>
</evidence>
<organism evidence="2 3">
    <name type="scientific">Diabrotica balteata</name>
    <name type="common">Banded cucumber beetle</name>
    <dbReference type="NCBI Taxonomy" id="107213"/>
    <lineage>
        <taxon>Eukaryota</taxon>
        <taxon>Metazoa</taxon>
        <taxon>Ecdysozoa</taxon>
        <taxon>Arthropoda</taxon>
        <taxon>Hexapoda</taxon>
        <taxon>Insecta</taxon>
        <taxon>Pterygota</taxon>
        <taxon>Neoptera</taxon>
        <taxon>Endopterygota</taxon>
        <taxon>Coleoptera</taxon>
        <taxon>Polyphaga</taxon>
        <taxon>Cucujiformia</taxon>
        <taxon>Chrysomeloidea</taxon>
        <taxon>Chrysomelidae</taxon>
        <taxon>Galerucinae</taxon>
        <taxon>Diabroticina</taxon>
        <taxon>Diabroticites</taxon>
        <taxon>Diabrotica</taxon>
    </lineage>
</organism>
<evidence type="ECO:0000313" key="2">
    <source>
        <dbReference type="EMBL" id="CAH1260058.1"/>
    </source>
</evidence>
<proteinExistence type="predicted"/>
<protein>
    <submittedName>
        <fullName evidence="2">Uncharacterized protein</fullName>
    </submittedName>
</protein>
<accession>A0A9P0E1U0</accession>
<feature type="chain" id="PRO_5040330322" evidence="1">
    <location>
        <begin position="22"/>
        <end position="133"/>
    </location>
</feature>
<gene>
    <name evidence="2" type="ORF">DIABBA_LOCUS3234</name>
</gene>